<evidence type="ECO:0000313" key="2">
    <source>
        <dbReference type="Proteomes" id="UP000694399"/>
    </source>
</evidence>
<keyword evidence="2" id="KW-1185">Reference proteome</keyword>
<dbReference type="InterPro" id="IPR036598">
    <property type="entry name" value="GOLD_dom_sf"/>
</dbReference>
<dbReference type="PANTHER" id="PTHR23324:SF42">
    <property type="entry name" value="SEC14-LIKE PROTEIN 4"/>
    <property type="match status" value="1"/>
</dbReference>
<accession>A0A8C9D384</accession>
<dbReference type="InterPro" id="IPR051064">
    <property type="entry name" value="SEC14/CRAL-TRIO_domain"/>
</dbReference>
<organism evidence="1 2">
    <name type="scientific">Panthera leo</name>
    <name type="common">Lion</name>
    <dbReference type="NCBI Taxonomy" id="9689"/>
    <lineage>
        <taxon>Eukaryota</taxon>
        <taxon>Metazoa</taxon>
        <taxon>Chordata</taxon>
        <taxon>Craniata</taxon>
        <taxon>Vertebrata</taxon>
        <taxon>Euteleostomi</taxon>
        <taxon>Mammalia</taxon>
        <taxon>Eutheria</taxon>
        <taxon>Laurasiatheria</taxon>
        <taxon>Carnivora</taxon>
        <taxon>Feliformia</taxon>
        <taxon>Felidae</taxon>
        <taxon>Pantherinae</taxon>
        <taxon>Panthera</taxon>
    </lineage>
</organism>
<reference evidence="1" key="3">
    <citation type="submission" date="2025-09" db="UniProtKB">
        <authorList>
            <consortium name="Ensembl"/>
        </authorList>
    </citation>
    <scope>IDENTIFICATION</scope>
</reference>
<reference evidence="1" key="2">
    <citation type="submission" date="2025-08" db="UniProtKB">
        <authorList>
            <consortium name="Ensembl"/>
        </authorList>
    </citation>
    <scope>IDENTIFICATION</scope>
</reference>
<dbReference type="OMA" id="TERSWAN"/>
<evidence type="ECO:0000313" key="1">
    <source>
        <dbReference type="Ensembl" id="ENSPLOP00000011155.1"/>
    </source>
</evidence>
<dbReference type="Gene3D" id="2.60.120.680">
    <property type="entry name" value="GOLD domain"/>
    <property type="match status" value="1"/>
</dbReference>
<dbReference type="SUPFAM" id="SSF101576">
    <property type="entry name" value="Supernatant protein factor (SPF), C-terminal domain"/>
    <property type="match status" value="1"/>
</dbReference>
<reference evidence="1" key="1">
    <citation type="journal article" date="2019" name="bioRxiv">
        <title>Long live the king: chromosome-level assembly of the lion (Panthera leo) using linked-read, Hi-C, and long read data.</title>
        <authorList>
            <person name="Armstrong E.E."/>
            <person name="Taylor R.W."/>
            <person name="Miller D.E."/>
            <person name="Kaelin C."/>
            <person name="Barsh G."/>
            <person name="Hadly E.A."/>
            <person name="Petrov D."/>
        </authorList>
    </citation>
    <scope>NUCLEOTIDE SEQUENCE [LARGE SCALE GENOMIC DNA]</scope>
</reference>
<proteinExistence type="predicted"/>
<dbReference type="GO" id="GO:0005737">
    <property type="term" value="C:cytoplasm"/>
    <property type="evidence" value="ECO:0007669"/>
    <property type="project" value="TreeGrafter"/>
</dbReference>
<protein>
    <submittedName>
        <fullName evidence="1">Uncharacterized protein</fullName>
    </submittedName>
</protein>
<dbReference type="Ensembl" id="ENSPLOT00000012325.1">
    <property type="protein sequence ID" value="ENSPLOP00000011155.1"/>
    <property type="gene ID" value="ENSPLOG00000008171.1"/>
</dbReference>
<dbReference type="AlphaFoldDB" id="A0A8C9D384"/>
<dbReference type="Proteomes" id="UP000694399">
    <property type="component" value="Chromosome D4"/>
</dbReference>
<dbReference type="PANTHER" id="PTHR23324">
    <property type="entry name" value="SEC14 RELATED PROTEIN"/>
    <property type="match status" value="1"/>
</dbReference>
<sequence length="133" mass="15241">MGQTSRKRAGEMVEVLPIRRYKAHLVPEDGSLACLKAGIYVLRFDNTYSLVHSKHINSTVEVLLTDQTFVKKTERSWANLVAPTVRPTDLERIAVEKIIYYSQFPRGGDGDAKPQRATWRNRQMEETSGFLMR</sequence>
<name>A0A8C9D384_PANLE</name>
<dbReference type="GeneTree" id="ENSGT00940000165472"/>